<dbReference type="InterPro" id="IPR004827">
    <property type="entry name" value="bZIP"/>
</dbReference>
<organism evidence="4 5">
    <name type="scientific">Strongylocentrotus purpuratus</name>
    <name type="common">Purple sea urchin</name>
    <dbReference type="NCBI Taxonomy" id="7668"/>
    <lineage>
        <taxon>Eukaryota</taxon>
        <taxon>Metazoa</taxon>
        <taxon>Echinodermata</taxon>
        <taxon>Eleutherozoa</taxon>
        <taxon>Echinozoa</taxon>
        <taxon>Echinoidea</taxon>
        <taxon>Euechinoidea</taxon>
        <taxon>Echinacea</taxon>
        <taxon>Camarodonta</taxon>
        <taxon>Echinidea</taxon>
        <taxon>Strongylocentrotidae</taxon>
        <taxon>Strongylocentrotus</taxon>
    </lineage>
</organism>
<dbReference type="OMA" id="LFNHGDP"/>
<protein>
    <recommendedName>
        <fullName evidence="3">BZIP domain-containing protein</fullName>
    </recommendedName>
</protein>
<sequence>MINGATINPHQFPDLGIFDFTVATYEDGSFFELPWQSTLQSFQEGHSVEMMSPVKEVDGVGAVCYDPVDREEAEMEKEDYLLGQAWEKTALQSITQQSGLFNIEMDMASGLNTVDSVIDSTKLDLSATSTVDLTELFPDLTEILIPNPDDEGVPSPLGEEGADLSTCAQSPAEAKGGFSGGRRGQLPSTSSCSEMSDYEEGLSPAELDSTLEHFFNTFANLEEFLVPAEETGPTSTVDAATVRSLIDNPTTTDNQSSLDNLLAVEDGSFALSTVNVTKRLKAENVEDEENTCQVAKKSRTSKNGAPRTTASPEELYRRRRVKNNKACQRARQSRKKRDNDLASTAKILEKENAELRAKIEELTEIAEISRRALVSVLAK</sequence>
<dbReference type="InParanoid" id="A0A7M7PTB8"/>
<evidence type="ECO:0000256" key="1">
    <source>
        <dbReference type="SAM" id="Coils"/>
    </source>
</evidence>
<dbReference type="GO" id="GO:0003700">
    <property type="term" value="F:DNA-binding transcription factor activity"/>
    <property type="evidence" value="ECO:0007669"/>
    <property type="project" value="InterPro"/>
</dbReference>
<dbReference type="Pfam" id="PF07716">
    <property type="entry name" value="bZIP_2"/>
    <property type="match status" value="1"/>
</dbReference>
<evidence type="ECO:0000259" key="3">
    <source>
        <dbReference type="PROSITE" id="PS50217"/>
    </source>
</evidence>
<dbReference type="Proteomes" id="UP000007110">
    <property type="component" value="Unassembled WGS sequence"/>
</dbReference>
<keyword evidence="5" id="KW-1185">Reference proteome</keyword>
<accession>A0A7M7PTB8</accession>
<feature type="compositionally biased region" description="Polar residues" evidence="2">
    <location>
        <begin position="301"/>
        <end position="311"/>
    </location>
</feature>
<reference evidence="4" key="2">
    <citation type="submission" date="2021-01" db="UniProtKB">
        <authorList>
            <consortium name="EnsemblMetazoa"/>
        </authorList>
    </citation>
    <scope>IDENTIFICATION</scope>
</reference>
<evidence type="ECO:0000313" key="4">
    <source>
        <dbReference type="EnsemblMetazoa" id="XP_030856145"/>
    </source>
</evidence>
<dbReference type="PROSITE" id="PS50217">
    <property type="entry name" value="BZIP"/>
    <property type="match status" value="1"/>
</dbReference>
<name>A0A7M7PTB8_STRPU</name>
<feature type="region of interest" description="Disordered" evidence="2">
    <location>
        <begin position="285"/>
        <end position="342"/>
    </location>
</feature>
<dbReference type="Gene3D" id="1.20.5.170">
    <property type="match status" value="1"/>
</dbReference>
<feature type="domain" description="BZIP" evidence="3">
    <location>
        <begin position="313"/>
        <end position="364"/>
    </location>
</feature>
<dbReference type="RefSeq" id="XP_030856145.1">
    <property type="nucleotide sequence ID" value="XM_031000285.1"/>
</dbReference>
<dbReference type="EnsemblMetazoa" id="XM_031000285">
    <property type="protein sequence ID" value="XP_030856145"/>
    <property type="gene ID" value="LOC582157"/>
</dbReference>
<evidence type="ECO:0000313" key="5">
    <source>
        <dbReference type="Proteomes" id="UP000007110"/>
    </source>
</evidence>
<keyword evidence="1" id="KW-0175">Coiled coil</keyword>
<dbReference type="AlphaFoldDB" id="A0A7M7PTB8"/>
<proteinExistence type="predicted"/>
<dbReference type="InterPro" id="IPR046347">
    <property type="entry name" value="bZIP_sf"/>
</dbReference>
<dbReference type="OrthoDB" id="6624782at2759"/>
<feature type="coiled-coil region" evidence="1">
    <location>
        <begin position="345"/>
        <end position="372"/>
    </location>
</feature>
<evidence type="ECO:0000256" key="2">
    <source>
        <dbReference type="SAM" id="MobiDB-lite"/>
    </source>
</evidence>
<dbReference type="SUPFAM" id="SSF57959">
    <property type="entry name" value="Leucine zipper domain"/>
    <property type="match status" value="1"/>
</dbReference>
<feature type="region of interest" description="Disordered" evidence="2">
    <location>
        <begin position="168"/>
        <end position="201"/>
    </location>
</feature>
<reference evidence="5" key="1">
    <citation type="submission" date="2015-02" db="EMBL/GenBank/DDBJ databases">
        <title>Genome sequencing for Strongylocentrotus purpuratus.</title>
        <authorList>
            <person name="Murali S."/>
            <person name="Liu Y."/>
            <person name="Vee V."/>
            <person name="English A."/>
            <person name="Wang M."/>
            <person name="Skinner E."/>
            <person name="Han Y."/>
            <person name="Muzny D.M."/>
            <person name="Worley K.C."/>
            <person name="Gibbs R.A."/>
        </authorList>
    </citation>
    <scope>NUCLEOTIDE SEQUENCE</scope>
</reference>
<dbReference type="GeneID" id="582157"/>
<dbReference type="CDD" id="cd14695">
    <property type="entry name" value="bZIP_HLF"/>
    <property type="match status" value="1"/>
</dbReference>